<dbReference type="InterPro" id="IPR016181">
    <property type="entry name" value="Acyl_CoA_acyltransferase"/>
</dbReference>
<evidence type="ECO:0000313" key="3">
    <source>
        <dbReference type="Proteomes" id="UP000324022"/>
    </source>
</evidence>
<dbReference type="Gene3D" id="3.40.630.30">
    <property type="match status" value="1"/>
</dbReference>
<sequence>MTHPTFDNETFTIPVPGAPLVLRPVRLSDAPNLRDRCADAQTVAFLPHLQGKENQTVAEVEAWIKTVQEGWNKNSLFLVVVDTHCGGVIGEGPLGYINWEKKEAESGVMLDRRVWGKGVATLVLNASMDFAFKELGLERVNYGTMKANTGMAKVLTDKLKVKGKPTENVRKDGKEELNFVFTREDWLAASS</sequence>
<dbReference type="InterPro" id="IPR000182">
    <property type="entry name" value="GNAT_dom"/>
</dbReference>
<dbReference type="PANTHER" id="PTHR43441">
    <property type="entry name" value="RIBOSOMAL-PROTEIN-SERINE ACETYLTRANSFERASE"/>
    <property type="match status" value="1"/>
</dbReference>
<protein>
    <recommendedName>
        <fullName evidence="1">N-acetyltransferase domain-containing protein</fullName>
    </recommendedName>
</protein>
<dbReference type="SUPFAM" id="SSF55729">
    <property type="entry name" value="Acyl-CoA N-acyltransferases (Nat)"/>
    <property type="match status" value="1"/>
</dbReference>
<organism evidence="2 3">
    <name type="scientific">Ustilago trichophora</name>
    <dbReference type="NCBI Taxonomy" id="86804"/>
    <lineage>
        <taxon>Eukaryota</taxon>
        <taxon>Fungi</taxon>
        <taxon>Dikarya</taxon>
        <taxon>Basidiomycota</taxon>
        <taxon>Ustilaginomycotina</taxon>
        <taxon>Ustilaginomycetes</taxon>
        <taxon>Ustilaginales</taxon>
        <taxon>Ustilaginaceae</taxon>
        <taxon>Ustilago</taxon>
    </lineage>
</organism>
<accession>A0A5C3EBR6</accession>
<dbReference type="GO" id="GO:1990189">
    <property type="term" value="F:protein N-terminal-serine acetyltransferase activity"/>
    <property type="evidence" value="ECO:0007669"/>
    <property type="project" value="TreeGrafter"/>
</dbReference>
<dbReference type="EMBL" id="OOIN01000016">
    <property type="protein sequence ID" value="SPO27057.1"/>
    <property type="molecule type" value="Genomic_DNA"/>
</dbReference>
<dbReference type="Pfam" id="PF13302">
    <property type="entry name" value="Acetyltransf_3"/>
    <property type="match status" value="1"/>
</dbReference>
<dbReference type="AlphaFoldDB" id="A0A5C3EBR6"/>
<proteinExistence type="predicted"/>
<dbReference type="Proteomes" id="UP000324022">
    <property type="component" value="Unassembled WGS sequence"/>
</dbReference>
<dbReference type="InterPro" id="IPR051908">
    <property type="entry name" value="Ribosomal_N-acetyltransferase"/>
</dbReference>
<feature type="domain" description="N-acetyltransferase" evidence="1">
    <location>
        <begin position="20"/>
        <end position="156"/>
    </location>
</feature>
<dbReference type="OrthoDB" id="64477at2759"/>
<dbReference type="PANTHER" id="PTHR43441:SF2">
    <property type="entry name" value="FAMILY ACETYLTRANSFERASE, PUTATIVE (AFU_ORTHOLOGUE AFUA_7G00850)-RELATED"/>
    <property type="match status" value="1"/>
</dbReference>
<evidence type="ECO:0000313" key="2">
    <source>
        <dbReference type="EMBL" id="SPO27057.1"/>
    </source>
</evidence>
<keyword evidence="3" id="KW-1185">Reference proteome</keyword>
<evidence type="ECO:0000259" key="1">
    <source>
        <dbReference type="Pfam" id="PF13302"/>
    </source>
</evidence>
<name>A0A5C3EBR6_9BASI</name>
<gene>
    <name evidence="2" type="ORF">UTRI_10519_B</name>
</gene>
<reference evidence="2 3" key="1">
    <citation type="submission" date="2018-03" db="EMBL/GenBank/DDBJ databases">
        <authorList>
            <person name="Guldener U."/>
        </authorList>
    </citation>
    <scope>NUCLEOTIDE SEQUENCE [LARGE SCALE GENOMIC DNA]</scope>
    <source>
        <strain evidence="2 3">NBRC100155</strain>
    </source>
</reference>
<dbReference type="GO" id="GO:0008999">
    <property type="term" value="F:protein-N-terminal-alanine acetyltransferase activity"/>
    <property type="evidence" value="ECO:0007669"/>
    <property type="project" value="TreeGrafter"/>
</dbReference>